<dbReference type="AlphaFoldDB" id="A0A6G0XRI2"/>
<dbReference type="OrthoDB" id="8192602at2759"/>
<dbReference type="EMBL" id="VUJU01007617">
    <property type="protein sequence ID" value="KAF0742938.1"/>
    <property type="molecule type" value="Genomic_DNA"/>
</dbReference>
<evidence type="ECO:0000313" key="3">
    <source>
        <dbReference type="Proteomes" id="UP000478052"/>
    </source>
</evidence>
<sequence>PVRPHFVHTPRAGTECNNQLFYQEWIVDSNGNSNVIFACQQLIDSVVNQVHPNFSFILMETKTEVAYRKVLRQFKTKFPNARPSSVMIDFETGLYNVFQQTYPEATTLSCWFHFVQDFHNDSNVEVEIPFVQVPENLLALTHKTR</sequence>
<proteinExistence type="predicted"/>
<comment type="caution">
    <text evidence="2">The sequence shown here is derived from an EMBL/GenBank/DDBJ whole genome shotgun (WGS) entry which is preliminary data.</text>
</comment>
<evidence type="ECO:0000313" key="2">
    <source>
        <dbReference type="EMBL" id="KAF0742938.1"/>
    </source>
</evidence>
<feature type="domain" description="MULE transposase" evidence="1">
    <location>
        <begin position="50"/>
        <end position="116"/>
    </location>
</feature>
<accession>A0A6G0XRI2</accession>
<dbReference type="Pfam" id="PF10551">
    <property type="entry name" value="MULE"/>
    <property type="match status" value="1"/>
</dbReference>
<dbReference type="Proteomes" id="UP000478052">
    <property type="component" value="Unassembled WGS sequence"/>
</dbReference>
<feature type="non-terminal residue" evidence="2">
    <location>
        <position position="1"/>
    </location>
</feature>
<name>A0A6G0XRI2_APHCR</name>
<protein>
    <submittedName>
        <fullName evidence="2">MULE domain-containing protein</fullName>
    </submittedName>
</protein>
<feature type="non-terminal residue" evidence="2">
    <location>
        <position position="145"/>
    </location>
</feature>
<gene>
    <name evidence="2" type="ORF">FWK35_00028151</name>
</gene>
<organism evidence="2 3">
    <name type="scientific">Aphis craccivora</name>
    <name type="common">Cowpea aphid</name>
    <dbReference type="NCBI Taxonomy" id="307492"/>
    <lineage>
        <taxon>Eukaryota</taxon>
        <taxon>Metazoa</taxon>
        <taxon>Ecdysozoa</taxon>
        <taxon>Arthropoda</taxon>
        <taxon>Hexapoda</taxon>
        <taxon>Insecta</taxon>
        <taxon>Pterygota</taxon>
        <taxon>Neoptera</taxon>
        <taxon>Paraneoptera</taxon>
        <taxon>Hemiptera</taxon>
        <taxon>Sternorrhyncha</taxon>
        <taxon>Aphidomorpha</taxon>
        <taxon>Aphidoidea</taxon>
        <taxon>Aphididae</taxon>
        <taxon>Aphidini</taxon>
        <taxon>Aphis</taxon>
        <taxon>Aphis</taxon>
    </lineage>
</organism>
<keyword evidence="3" id="KW-1185">Reference proteome</keyword>
<dbReference type="InterPro" id="IPR018289">
    <property type="entry name" value="MULE_transposase_dom"/>
</dbReference>
<evidence type="ECO:0000259" key="1">
    <source>
        <dbReference type="Pfam" id="PF10551"/>
    </source>
</evidence>
<reference evidence="2 3" key="1">
    <citation type="submission" date="2019-08" db="EMBL/GenBank/DDBJ databases">
        <title>Whole genome of Aphis craccivora.</title>
        <authorList>
            <person name="Voronova N.V."/>
            <person name="Shulinski R.S."/>
            <person name="Bandarenka Y.V."/>
            <person name="Zhorov D.G."/>
            <person name="Warner D."/>
        </authorList>
    </citation>
    <scope>NUCLEOTIDE SEQUENCE [LARGE SCALE GENOMIC DNA]</scope>
    <source>
        <strain evidence="2">180601</strain>
        <tissue evidence="2">Whole Body</tissue>
    </source>
</reference>